<evidence type="ECO:0000313" key="1">
    <source>
        <dbReference type="EMBL" id="KAF2492564.1"/>
    </source>
</evidence>
<keyword evidence="2" id="KW-1185">Reference proteome</keyword>
<dbReference type="EMBL" id="MU004193">
    <property type="protein sequence ID" value="KAF2492564.1"/>
    <property type="molecule type" value="Genomic_DNA"/>
</dbReference>
<accession>A0A6A6QKK0</accession>
<sequence length="137" mass="15747">MYWHANMGRKCNCELPGRQPTPHAEHTSHSGRCRALGNPRVFWTVYLREIDYFPQWIAKLNKRTKGSYQLAEALAIEASINLSTLETEESFSQASRECRTVTSGRYTSSEVASMNSISQEETPFWRLSRMQSNIPRS</sequence>
<proteinExistence type="predicted"/>
<name>A0A6A6QKK0_9PEZI</name>
<dbReference type="AlphaFoldDB" id="A0A6A6QKK0"/>
<protein>
    <submittedName>
        <fullName evidence="1">Uncharacterized protein</fullName>
    </submittedName>
</protein>
<reference evidence="1" key="1">
    <citation type="journal article" date="2020" name="Stud. Mycol.">
        <title>101 Dothideomycetes genomes: a test case for predicting lifestyles and emergence of pathogens.</title>
        <authorList>
            <person name="Haridas S."/>
            <person name="Albert R."/>
            <person name="Binder M."/>
            <person name="Bloem J."/>
            <person name="Labutti K."/>
            <person name="Salamov A."/>
            <person name="Andreopoulos B."/>
            <person name="Baker S."/>
            <person name="Barry K."/>
            <person name="Bills G."/>
            <person name="Bluhm B."/>
            <person name="Cannon C."/>
            <person name="Castanera R."/>
            <person name="Culley D."/>
            <person name="Daum C."/>
            <person name="Ezra D."/>
            <person name="Gonzalez J."/>
            <person name="Henrissat B."/>
            <person name="Kuo A."/>
            <person name="Liang C."/>
            <person name="Lipzen A."/>
            <person name="Lutzoni F."/>
            <person name="Magnuson J."/>
            <person name="Mondo S."/>
            <person name="Nolan M."/>
            <person name="Ohm R."/>
            <person name="Pangilinan J."/>
            <person name="Park H.-J."/>
            <person name="Ramirez L."/>
            <person name="Alfaro M."/>
            <person name="Sun H."/>
            <person name="Tritt A."/>
            <person name="Yoshinaga Y."/>
            <person name="Zwiers L.-H."/>
            <person name="Turgeon B."/>
            <person name="Goodwin S."/>
            <person name="Spatafora J."/>
            <person name="Crous P."/>
            <person name="Grigoriev I."/>
        </authorList>
    </citation>
    <scope>NUCLEOTIDE SEQUENCE</scope>
    <source>
        <strain evidence="1">CBS 269.34</strain>
    </source>
</reference>
<dbReference type="Proteomes" id="UP000799750">
    <property type="component" value="Unassembled WGS sequence"/>
</dbReference>
<organism evidence="1 2">
    <name type="scientific">Lophium mytilinum</name>
    <dbReference type="NCBI Taxonomy" id="390894"/>
    <lineage>
        <taxon>Eukaryota</taxon>
        <taxon>Fungi</taxon>
        <taxon>Dikarya</taxon>
        <taxon>Ascomycota</taxon>
        <taxon>Pezizomycotina</taxon>
        <taxon>Dothideomycetes</taxon>
        <taxon>Pleosporomycetidae</taxon>
        <taxon>Mytilinidiales</taxon>
        <taxon>Mytilinidiaceae</taxon>
        <taxon>Lophium</taxon>
    </lineage>
</organism>
<evidence type="ECO:0000313" key="2">
    <source>
        <dbReference type="Proteomes" id="UP000799750"/>
    </source>
</evidence>
<gene>
    <name evidence="1" type="ORF">BU16DRAFT_85615</name>
</gene>